<evidence type="ECO:0000313" key="15">
    <source>
        <dbReference type="Proteomes" id="UP001497623"/>
    </source>
</evidence>
<accession>A0AAV2QSN6</accession>
<keyword evidence="4" id="KW-0677">Repeat</keyword>
<dbReference type="AlphaFoldDB" id="A0AAV2QSN6"/>
<evidence type="ECO:0000256" key="1">
    <source>
        <dbReference type="ARBA" id="ARBA00004123"/>
    </source>
</evidence>
<dbReference type="FunFam" id="3.30.160.60:FF:000624">
    <property type="entry name" value="zinc finger protein 697"/>
    <property type="match status" value="1"/>
</dbReference>
<feature type="domain" description="C2H2-type" evidence="13">
    <location>
        <begin position="239"/>
        <end position="261"/>
    </location>
</feature>
<feature type="domain" description="C2H2-type" evidence="13">
    <location>
        <begin position="127"/>
        <end position="154"/>
    </location>
</feature>
<proteinExistence type="inferred from homology"/>
<dbReference type="FunFam" id="3.30.160.60:FF:000446">
    <property type="entry name" value="Zinc finger protein"/>
    <property type="match status" value="1"/>
</dbReference>
<dbReference type="Gene3D" id="3.30.160.60">
    <property type="entry name" value="Classic Zinc Finger"/>
    <property type="match status" value="8"/>
</dbReference>
<evidence type="ECO:0000256" key="4">
    <source>
        <dbReference type="ARBA" id="ARBA00022737"/>
    </source>
</evidence>
<evidence type="ECO:0000256" key="3">
    <source>
        <dbReference type="ARBA" id="ARBA00022723"/>
    </source>
</evidence>
<evidence type="ECO:0000256" key="7">
    <source>
        <dbReference type="ARBA" id="ARBA00023015"/>
    </source>
</evidence>
<dbReference type="PANTHER" id="PTHR24394">
    <property type="entry name" value="ZINC FINGER PROTEIN"/>
    <property type="match status" value="1"/>
</dbReference>
<dbReference type="Proteomes" id="UP001497623">
    <property type="component" value="Unassembled WGS sequence"/>
</dbReference>
<feature type="domain" description="C2H2-type" evidence="13">
    <location>
        <begin position="71"/>
        <end position="98"/>
    </location>
</feature>
<keyword evidence="5 11" id="KW-0863">Zinc-finger</keyword>
<feature type="domain" description="C2H2-type" evidence="13">
    <location>
        <begin position="99"/>
        <end position="126"/>
    </location>
</feature>
<protein>
    <recommendedName>
        <fullName evidence="13">C2H2-type domain-containing protein</fullName>
    </recommendedName>
</protein>
<gene>
    <name evidence="14" type="ORF">MNOR_LOCUS15539</name>
</gene>
<dbReference type="EMBL" id="CAXKWB010009750">
    <property type="protein sequence ID" value="CAL4095977.1"/>
    <property type="molecule type" value="Genomic_DNA"/>
</dbReference>
<dbReference type="PROSITE" id="PS50157">
    <property type="entry name" value="ZINC_FINGER_C2H2_2"/>
    <property type="match status" value="8"/>
</dbReference>
<dbReference type="SUPFAM" id="SSF57667">
    <property type="entry name" value="beta-beta-alpha zinc fingers"/>
    <property type="match status" value="5"/>
</dbReference>
<evidence type="ECO:0000259" key="13">
    <source>
        <dbReference type="PROSITE" id="PS50157"/>
    </source>
</evidence>
<evidence type="ECO:0000256" key="6">
    <source>
        <dbReference type="ARBA" id="ARBA00022833"/>
    </source>
</evidence>
<evidence type="ECO:0000256" key="8">
    <source>
        <dbReference type="ARBA" id="ARBA00023125"/>
    </source>
</evidence>
<dbReference type="GO" id="GO:0008270">
    <property type="term" value="F:zinc ion binding"/>
    <property type="evidence" value="ECO:0007669"/>
    <property type="project" value="UniProtKB-KW"/>
</dbReference>
<keyword evidence="9" id="KW-0804">Transcription</keyword>
<evidence type="ECO:0000256" key="2">
    <source>
        <dbReference type="ARBA" id="ARBA00007746"/>
    </source>
</evidence>
<evidence type="ECO:0000256" key="11">
    <source>
        <dbReference type="PROSITE-ProRule" id="PRU00042"/>
    </source>
</evidence>
<dbReference type="GO" id="GO:0000981">
    <property type="term" value="F:DNA-binding transcription factor activity, RNA polymerase II-specific"/>
    <property type="evidence" value="ECO:0007669"/>
    <property type="project" value="TreeGrafter"/>
</dbReference>
<comment type="caution">
    <text evidence="14">The sequence shown here is derived from an EMBL/GenBank/DDBJ whole genome shotgun (WGS) entry which is preliminary data.</text>
</comment>
<keyword evidence="6" id="KW-0862">Zinc</keyword>
<name>A0AAV2QSN6_MEGNR</name>
<dbReference type="PANTHER" id="PTHR24394:SF44">
    <property type="entry name" value="ZINC FINGER PROTEIN 271-LIKE"/>
    <property type="match status" value="1"/>
</dbReference>
<dbReference type="SMART" id="SM00355">
    <property type="entry name" value="ZnF_C2H2"/>
    <property type="match status" value="8"/>
</dbReference>
<comment type="subcellular location">
    <subcellularLocation>
        <location evidence="1">Nucleus</location>
    </subcellularLocation>
</comment>
<evidence type="ECO:0000256" key="10">
    <source>
        <dbReference type="ARBA" id="ARBA00023242"/>
    </source>
</evidence>
<feature type="domain" description="C2H2-type" evidence="13">
    <location>
        <begin position="43"/>
        <end position="70"/>
    </location>
</feature>
<dbReference type="FunFam" id="3.30.160.60:FF:000614">
    <property type="entry name" value="Zinc finger protein 142"/>
    <property type="match status" value="1"/>
</dbReference>
<dbReference type="PROSITE" id="PS00028">
    <property type="entry name" value="ZINC_FINGER_C2H2_1"/>
    <property type="match status" value="7"/>
</dbReference>
<evidence type="ECO:0000313" key="14">
    <source>
        <dbReference type="EMBL" id="CAL4095977.1"/>
    </source>
</evidence>
<dbReference type="InterPro" id="IPR036236">
    <property type="entry name" value="Znf_C2H2_sf"/>
</dbReference>
<reference evidence="14 15" key="1">
    <citation type="submission" date="2024-05" db="EMBL/GenBank/DDBJ databases">
        <authorList>
            <person name="Wallberg A."/>
        </authorList>
    </citation>
    <scope>NUCLEOTIDE SEQUENCE [LARGE SCALE GENOMIC DNA]</scope>
</reference>
<feature type="compositionally biased region" description="Basic and acidic residues" evidence="12">
    <location>
        <begin position="281"/>
        <end position="292"/>
    </location>
</feature>
<keyword evidence="3" id="KW-0479">Metal-binding</keyword>
<dbReference type="GO" id="GO:0005634">
    <property type="term" value="C:nucleus"/>
    <property type="evidence" value="ECO:0007669"/>
    <property type="project" value="UniProtKB-SubCell"/>
</dbReference>
<organism evidence="14 15">
    <name type="scientific">Meganyctiphanes norvegica</name>
    <name type="common">Northern krill</name>
    <name type="synonym">Thysanopoda norvegica</name>
    <dbReference type="NCBI Taxonomy" id="48144"/>
    <lineage>
        <taxon>Eukaryota</taxon>
        <taxon>Metazoa</taxon>
        <taxon>Ecdysozoa</taxon>
        <taxon>Arthropoda</taxon>
        <taxon>Crustacea</taxon>
        <taxon>Multicrustacea</taxon>
        <taxon>Malacostraca</taxon>
        <taxon>Eumalacostraca</taxon>
        <taxon>Eucarida</taxon>
        <taxon>Euphausiacea</taxon>
        <taxon>Euphausiidae</taxon>
        <taxon>Meganyctiphanes</taxon>
    </lineage>
</organism>
<dbReference type="FunFam" id="3.30.160.60:FF:001485">
    <property type="entry name" value="Krueppel-related zinc finger protein"/>
    <property type="match status" value="1"/>
</dbReference>
<keyword evidence="10" id="KW-0539">Nucleus</keyword>
<evidence type="ECO:0000256" key="9">
    <source>
        <dbReference type="ARBA" id="ARBA00023163"/>
    </source>
</evidence>
<sequence>MAKKSPGPAKMKAEEFIRSAFLDVQNENRSSKRKFMKIKNKVYTCALCVYKCDHKGRFKNHMLIHFDEKPFQCSICEFKCRDKGNLKQHMLTHSGEKSFSCTECDYKSSIKCNLKKHILWHTGEKPFSCSQCTFKCRDKGHLNQHVRIHTGERPFGCTKCNYKCSRKANLAKHMKVHNKETPYSCTECHLKFCDEKNKLKHMRTHTGETLFYCSECEYTCTMIGRLNDHMKLHTGEKTFSCSLCAYKCYRSGNLKRHMMMHERGVRAGVADARWLPRLDKVSASESHSKESLTDDEETDSIELSVNDEVISSDNPTECTKNSRDHSMSNVNSDIDSQRIDATPGRLLRSRRNYPQKSQNTAGSSIIESSKMSNPYHSSESDLKVKKFEETKVPNLHEAKIIIPKIKKPKRKARKVAKPLQQAKPMSPFGLLGLQTQQERNFHENSLQSTFKPLSLLGLHPHQSLNDYEIEHPTFDLKRLFLNIEESRMFSQQ</sequence>
<feature type="domain" description="C2H2-type" evidence="13">
    <location>
        <begin position="183"/>
        <end position="210"/>
    </location>
</feature>
<keyword evidence="7" id="KW-0805">Transcription regulation</keyword>
<feature type="domain" description="C2H2-type" evidence="13">
    <location>
        <begin position="211"/>
        <end position="238"/>
    </location>
</feature>
<feature type="region of interest" description="Disordered" evidence="12">
    <location>
        <begin position="281"/>
        <end position="379"/>
    </location>
</feature>
<feature type="domain" description="C2H2-type" evidence="13">
    <location>
        <begin position="155"/>
        <end position="182"/>
    </location>
</feature>
<keyword evidence="8" id="KW-0238">DNA-binding</keyword>
<comment type="similarity">
    <text evidence="2">Belongs to the hunchback C2H2-type zinc-finger protein family.</text>
</comment>
<evidence type="ECO:0000256" key="12">
    <source>
        <dbReference type="SAM" id="MobiDB-lite"/>
    </source>
</evidence>
<keyword evidence="15" id="KW-1185">Reference proteome</keyword>
<dbReference type="GO" id="GO:0003677">
    <property type="term" value="F:DNA binding"/>
    <property type="evidence" value="ECO:0007669"/>
    <property type="project" value="UniProtKB-KW"/>
</dbReference>
<dbReference type="Pfam" id="PF00096">
    <property type="entry name" value="zf-C2H2"/>
    <property type="match status" value="2"/>
</dbReference>
<dbReference type="InterPro" id="IPR013087">
    <property type="entry name" value="Znf_C2H2_type"/>
</dbReference>
<feature type="compositionally biased region" description="Polar residues" evidence="12">
    <location>
        <begin position="309"/>
        <end position="319"/>
    </location>
</feature>
<feature type="compositionally biased region" description="Polar residues" evidence="12">
    <location>
        <begin position="354"/>
        <end position="377"/>
    </location>
</feature>
<evidence type="ECO:0000256" key="5">
    <source>
        <dbReference type="ARBA" id="ARBA00022771"/>
    </source>
</evidence>